<name>A0A381Y8R5_9ZZZZ</name>
<dbReference type="InterPro" id="IPR011042">
    <property type="entry name" value="6-blade_b-propeller_TolB-like"/>
</dbReference>
<sequence>MLSLTESAVSINGENGIFMITINTRTLVKCLCAMIILAFANASNTVRAGQQDWVQLAVHNFGAPINTMWDEGELTFADDGTMVYCSAREDLDAAPGDPKDLYIATFNQETGSWNEPVNMGEPVNAPPATDVDPLRKGDDREPWITGDGQTIYFKSDRTATTTPRNNNDLFVTHLVNGVWSLPELLPAPISTDAGNEHCPMLLQDGQSLCFASARPGGYGQSDIWCAQQDASGTWEDPVNQGPNINTAGNEFHFTQDTDGVVYFTSNRPGGFGAMDLYSSKQLGPNSWTPAVNLGSQVNTESADMCPALPPGGGTLTWFSNRSDSSFGAFDIFWTNKTNLTSTP</sequence>
<proteinExistence type="predicted"/>
<accession>A0A381Y8R5</accession>
<gene>
    <name evidence="2" type="ORF">METZ01_LOCUS125875</name>
</gene>
<dbReference type="AlphaFoldDB" id="A0A381Y8R5"/>
<dbReference type="Pfam" id="PF07676">
    <property type="entry name" value="PD40"/>
    <property type="match status" value="4"/>
</dbReference>
<dbReference type="SUPFAM" id="SSF82171">
    <property type="entry name" value="DPP6 N-terminal domain-like"/>
    <property type="match status" value="1"/>
</dbReference>
<feature type="compositionally biased region" description="Basic and acidic residues" evidence="1">
    <location>
        <begin position="132"/>
        <end position="142"/>
    </location>
</feature>
<evidence type="ECO:0000313" key="2">
    <source>
        <dbReference type="EMBL" id="SVA73021.1"/>
    </source>
</evidence>
<organism evidence="2">
    <name type="scientific">marine metagenome</name>
    <dbReference type="NCBI Taxonomy" id="408172"/>
    <lineage>
        <taxon>unclassified sequences</taxon>
        <taxon>metagenomes</taxon>
        <taxon>ecological metagenomes</taxon>
    </lineage>
</organism>
<dbReference type="InterPro" id="IPR011659">
    <property type="entry name" value="WD40"/>
</dbReference>
<feature type="region of interest" description="Disordered" evidence="1">
    <location>
        <begin position="125"/>
        <end position="146"/>
    </location>
</feature>
<protein>
    <submittedName>
        <fullName evidence="2">Uncharacterized protein</fullName>
    </submittedName>
</protein>
<reference evidence="2" key="1">
    <citation type="submission" date="2018-05" db="EMBL/GenBank/DDBJ databases">
        <authorList>
            <person name="Lanie J.A."/>
            <person name="Ng W.-L."/>
            <person name="Kazmierczak K.M."/>
            <person name="Andrzejewski T.M."/>
            <person name="Davidsen T.M."/>
            <person name="Wayne K.J."/>
            <person name="Tettelin H."/>
            <person name="Glass J.I."/>
            <person name="Rusch D."/>
            <person name="Podicherti R."/>
            <person name="Tsui H.-C.T."/>
            <person name="Winkler M.E."/>
        </authorList>
    </citation>
    <scope>NUCLEOTIDE SEQUENCE</scope>
</reference>
<evidence type="ECO:0000256" key="1">
    <source>
        <dbReference type="SAM" id="MobiDB-lite"/>
    </source>
</evidence>
<dbReference type="Gene3D" id="2.120.10.30">
    <property type="entry name" value="TolB, C-terminal domain"/>
    <property type="match status" value="1"/>
</dbReference>
<dbReference type="EMBL" id="UINC01017575">
    <property type="protein sequence ID" value="SVA73021.1"/>
    <property type="molecule type" value="Genomic_DNA"/>
</dbReference>